<feature type="domain" description="Right handed beta helix" evidence="2">
    <location>
        <begin position="138"/>
        <end position="237"/>
    </location>
</feature>
<evidence type="ECO:0000313" key="4">
    <source>
        <dbReference type="Proteomes" id="UP000187735"/>
    </source>
</evidence>
<dbReference type="InterPro" id="IPR011050">
    <property type="entry name" value="Pectin_lyase_fold/virulence"/>
</dbReference>
<sequence length="456" mass="48837" precursor="true">MLRRLFLTGSTVLLIALNSLPVLAQGNRVLEQIPNLKSLPDATAELQAKINEGSGDLILGADKQYRITAPLVFDLLKLGAVKISAKGGATLVMDGPGPALKILGGHEGTASPQSFKPTTWNERMPVISDIEILGVHPEADGIELQRTVAATISRVSIRWCRHGIHLVDRNRNVAIDTCHLYENSGVGVFLDDVNLHQINVGNSHISYNRQGGIVVRDGNVRNLQVSGCDIEGNMPGDETPTQTANILIDVSTSPGDRTKSIAEISITGCTIQHSANYSKVEGKTNAPGGANIRLAGKEIYPIDSVTISGNVLSDTTTNIDINYALDVAINANNFFAPKPANLTVKNSRRINVTGNTLNPRQFKRPGTIHFQDCDDCVLSSNTVHAFDTDKGAVIIEGCSGMLLNALNFSDCGSGLLLKNSSDITVTNCRMSRTAGWQFKVDNSEDGLIQSGNSFAN</sequence>
<evidence type="ECO:0000313" key="3">
    <source>
        <dbReference type="EMBL" id="APZ93136.1"/>
    </source>
</evidence>
<keyword evidence="1" id="KW-0732">Signal</keyword>
<reference evidence="3 4" key="1">
    <citation type="journal article" date="2016" name="Front. Microbiol.">
        <title>Fuerstia marisgermanicae gen. nov., sp. nov., an Unusual Member of the Phylum Planctomycetes from the German Wadden Sea.</title>
        <authorList>
            <person name="Kohn T."/>
            <person name="Heuer A."/>
            <person name="Jogler M."/>
            <person name="Vollmers J."/>
            <person name="Boedeker C."/>
            <person name="Bunk B."/>
            <person name="Rast P."/>
            <person name="Borchert D."/>
            <person name="Glockner I."/>
            <person name="Freese H.M."/>
            <person name="Klenk H.P."/>
            <person name="Overmann J."/>
            <person name="Kaster A.K."/>
            <person name="Rohde M."/>
            <person name="Wiegand S."/>
            <person name="Jogler C."/>
        </authorList>
    </citation>
    <scope>NUCLEOTIDE SEQUENCE [LARGE SCALE GENOMIC DNA]</scope>
    <source>
        <strain evidence="3 4">NH11</strain>
    </source>
</reference>
<evidence type="ECO:0000256" key="1">
    <source>
        <dbReference type="SAM" id="SignalP"/>
    </source>
</evidence>
<dbReference type="EMBL" id="CP017641">
    <property type="protein sequence ID" value="APZ93136.1"/>
    <property type="molecule type" value="Genomic_DNA"/>
</dbReference>
<keyword evidence="4" id="KW-1185">Reference proteome</keyword>
<proteinExistence type="predicted"/>
<dbReference type="InterPro" id="IPR006626">
    <property type="entry name" value="PbH1"/>
</dbReference>
<protein>
    <recommendedName>
        <fullName evidence="2">Right handed beta helix domain-containing protein</fullName>
    </recommendedName>
</protein>
<feature type="signal peptide" evidence="1">
    <location>
        <begin position="1"/>
        <end position="24"/>
    </location>
</feature>
<organism evidence="3 4">
    <name type="scientific">Fuerstiella marisgermanici</name>
    <dbReference type="NCBI Taxonomy" id="1891926"/>
    <lineage>
        <taxon>Bacteria</taxon>
        <taxon>Pseudomonadati</taxon>
        <taxon>Planctomycetota</taxon>
        <taxon>Planctomycetia</taxon>
        <taxon>Planctomycetales</taxon>
        <taxon>Planctomycetaceae</taxon>
        <taxon>Fuerstiella</taxon>
    </lineage>
</organism>
<dbReference type="SUPFAM" id="SSF51126">
    <property type="entry name" value="Pectin lyase-like"/>
    <property type="match status" value="2"/>
</dbReference>
<dbReference type="Pfam" id="PF13229">
    <property type="entry name" value="Beta_helix"/>
    <property type="match status" value="2"/>
</dbReference>
<dbReference type="SMART" id="SM00710">
    <property type="entry name" value="PbH1"/>
    <property type="match status" value="8"/>
</dbReference>
<dbReference type="AlphaFoldDB" id="A0A1P8WGD2"/>
<gene>
    <name evidence="3" type="ORF">Fuma_02752</name>
</gene>
<name>A0A1P8WGD2_9PLAN</name>
<evidence type="ECO:0000259" key="2">
    <source>
        <dbReference type="Pfam" id="PF13229"/>
    </source>
</evidence>
<dbReference type="OrthoDB" id="248604at2"/>
<dbReference type="Proteomes" id="UP000187735">
    <property type="component" value="Chromosome"/>
</dbReference>
<dbReference type="InterPro" id="IPR012334">
    <property type="entry name" value="Pectin_lyas_fold"/>
</dbReference>
<dbReference type="RefSeq" id="WP_077024651.1">
    <property type="nucleotide sequence ID" value="NZ_CP017641.1"/>
</dbReference>
<dbReference type="Gene3D" id="2.160.20.10">
    <property type="entry name" value="Single-stranded right-handed beta-helix, Pectin lyase-like"/>
    <property type="match status" value="2"/>
</dbReference>
<dbReference type="KEGG" id="fmr:Fuma_02752"/>
<dbReference type="InterPro" id="IPR039448">
    <property type="entry name" value="Beta_helix"/>
</dbReference>
<feature type="chain" id="PRO_5012953037" description="Right handed beta helix domain-containing protein" evidence="1">
    <location>
        <begin position="25"/>
        <end position="456"/>
    </location>
</feature>
<feature type="domain" description="Right handed beta helix" evidence="2">
    <location>
        <begin position="368"/>
        <end position="449"/>
    </location>
</feature>
<accession>A0A1P8WGD2</accession>